<evidence type="ECO:0000259" key="12">
    <source>
        <dbReference type="Pfam" id="PF04101"/>
    </source>
</evidence>
<comment type="pathway">
    <text evidence="10">Cell wall biogenesis; peptidoglycan biosynthesis.</text>
</comment>
<dbReference type="PANTHER" id="PTHR21015:SF27">
    <property type="entry name" value="UDP-N-ACETYLGLUCOSAMINE--N-ACETYLMURAMYL-(PENTAPEPTIDE) PYROPHOSPHORYL-UNDECAPRENOL N-ACETYLGLUCOSAMINE TRANSFERASE"/>
    <property type="match status" value="1"/>
</dbReference>
<sequence>MKILYAGGGTGGHFYPIIAVNRAIRKIAEENQILEIKTSFLSTSPYDKDLLRQEEIQFTWIPAGKMRRYFSLLNFFDYFKMGLGIIKAILNIFIDLPDVIFAKGGYASFPALVAGRFFKIPTIIHESDSIPGRVSVWAASFAKRIAISFPESVHYFPKEKVALTGQPIWPVVLGGNAESAYATFGLQKGLPTLLVMGGSQGALKINEAVLSMLPFALRNFQIIHQTGSAHIKEVTDRAGIILEKENFKARYHPVAYLNEAQLRDVSQIVDVAVSRAGAGSIFMLASWETPTIFIPLPHAAQDHQRENAYAYAHSGGGTVMEENNLTPHLLFEEINRLISDTELRKRMKAGGRNFAKKDAAEQIAKEIINLALEHS</sequence>
<dbReference type="Pfam" id="PF04101">
    <property type="entry name" value="Glyco_tran_28_C"/>
    <property type="match status" value="1"/>
</dbReference>
<evidence type="ECO:0000313" key="13">
    <source>
        <dbReference type="EMBL" id="PIR69830.1"/>
    </source>
</evidence>
<dbReference type="HAMAP" id="MF_00033">
    <property type="entry name" value="MurG"/>
    <property type="match status" value="1"/>
</dbReference>
<organism evidence="13 14">
    <name type="scientific">Candidatus Niyogibacteria bacterium CG10_big_fil_rev_8_21_14_0_10_46_36</name>
    <dbReference type="NCBI Taxonomy" id="1974726"/>
    <lineage>
        <taxon>Bacteria</taxon>
        <taxon>Candidatus Niyogiibacteriota</taxon>
    </lineage>
</organism>
<feature type="binding site" evidence="10">
    <location>
        <position position="304"/>
    </location>
    <ligand>
        <name>UDP-N-acetyl-alpha-D-glucosamine</name>
        <dbReference type="ChEBI" id="CHEBI:57705"/>
    </ligand>
</feature>
<evidence type="ECO:0000256" key="8">
    <source>
        <dbReference type="ARBA" id="ARBA00023306"/>
    </source>
</evidence>
<evidence type="ECO:0000256" key="5">
    <source>
        <dbReference type="ARBA" id="ARBA00022960"/>
    </source>
</evidence>
<dbReference type="GO" id="GO:0050511">
    <property type="term" value="F:undecaprenyldiphospho-muramoylpentapeptide beta-N-acetylglucosaminyltransferase activity"/>
    <property type="evidence" value="ECO:0007669"/>
    <property type="project" value="UniProtKB-UniRule"/>
</dbReference>
<dbReference type="AlphaFoldDB" id="A0A2H0TE67"/>
<dbReference type="GO" id="GO:0051301">
    <property type="term" value="P:cell division"/>
    <property type="evidence" value="ECO:0007669"/>
    <property type="project" value="UniProtKB-KW"/>
</dbReference>
<evidence type="ECO:0000256" key="6">
    <source>
        <dbReference type="ARBA" id="ARBA00022984"/>
    </source>
</evidence>
<evidence type="ECO:0000256" key="9">
    <source>
        <dbReference type="ARBA" id="ARBA00023316"/>
    </source>
</evidence>
<dbReference type="InterPro" id="IPR004276">
    <property type="entry name" value="GlycoTrans_28_N"/>
</dbReference>
<comment type="caution">
    <text evidence="10">Lacks conserved residue(s) required for the propagation of feature annotation.</text>
</comment>
<keyword evidence="2 10" id="KW-0132">Cell division</keyword>
<dbReference type="CDD" id="cd03785">
    <property type="entry name" value="GT28_MurG"/>
    <property type="match status" value="1"/>
</dbReference>
<dbReference type="GO" id="GO:0008360">
    <property type="term" value="P:regulation of cell shape"/>
    <property type="evidence" value="ECO:0007669"/>
    <property type="project" value="UniProtKB-KW"/>
</dbReference>
<dbReference type="InterPro" id="IPR007235">
    <property type="entry name" value="Glyco_trans_28_C"/>
</dbReference>
<evidence type="ECO:0000313" key="14">
    <source>
        <dbReference type="Proteomes" id="UP000231503"/>
    </source>
</evidence>
<dbReference type="UniPathway" id="UPA00219"/>
<dbReference type="Pfam" id="PF03033">
    <property type="entry name" value="Glyco_transf_28"/>
    <property type="match status" value="1"/>
</dbReference>
<keyword evidence="9 10" id="KW-0961">Cell wall biogenesis/degradation</keyword>
<dbReference type="Proteomes" id="UP000231503">
    <property type="component" value="Unassembled WGS sequence"/>
</dbReference>
<evidence type="ECO:0000256" key="1">
    <source>
        <dbReference type="ARBA" id="ARBA00022475"/>
    </source>
</evidence>
<name>A0A2H0TE67_9BACT</name>
<comment type="catalytic activity">
    <reaction evidence="10">
        <text>di-trans,octa-cis-undecaprenyl diphospho-N-acetyl-alpha-D-muramoyl-L-alanyl-D-glutamyl-meso-2,6-diaminopimeloyl-D-alanyl-D-alanine + UDP-N-acetyl-alpha-D-glucosamine = di-trans,octa-cis-undecaprenyl diphospho-[N-acetyl-alpha-D-glucosaminyl-(1-&gt;4)]-N-acetyl-alpha-D-muramoyl-L-alanyl-D-glutamyl-meso-2,6-diaminopimeloyl-D-alanyl-D-alanine + UDP + H(+)</text>
        <dbReference type="Rhea" id="RHEA:31227"/>
        <dbReference type="ChEBI" id="CHEBI:15378"/>
        <dbReference type="ChEBI" id="CHEBI:57705"/>
        <dbReference type="ChEBI" id="CHEBI:58223"/>
        <dbReference type="ChEBI" id="CHEBI:61387"/>
        <dbReference type="ChEBI" id="CHEBI:61388"/>
        <dbReference type="EC" id="2.4.1.227"/>
    </reaction>
</comment>
<keyword evidence="3 10" id="KW-0328">Glycosyltransferase</keyword>
<feature type="binding site" evidence="10">
    <location>
        <begin position="10"/>
        <end position="12"/>
    </location>
    <ligand>
        <name>UDP-N-acetyl-alpha-D-glucosamine</name>
        <dbReference type="ChEBI" id="CHEBI:57705"/>
    </ligand>
</feature>
<comment type="similarity">
    <text evidence="10">Belongs to the glycosyltransferase 28 family. MurG subfamily.</text>
</comment>
<reference evidence="14" key="1">
    <citation type="submission" date="2017-09" db="EMBL/GenBank/DDBJ databases">
        <title>Depth-based differentiation of microbial function through sediment-hosted aquifers and enrichment of novel symbionts in the deep terrestrial subsurface.</title>
        <authorList>
            <person name="Probst A.J."/>
            <person name="Ladd B."/>
            <person name="Jarett J.K."/>
            <person name="Geller-Mcgrath D.E."/>
            <person name="Sieber C.M.K."/>
            <person name="Emerson J.B."/>
            <person name="Anantharaman K."/>
            <person name="Thomas B.C."/>
            <person name="Malmstrom R."/>
            <person name="Stieglmeier M."/>
            <person name="Klingl A."/>
            <person name="Woyke T."/>
            <person name="Ryan C.M."/>
            <person name="Banfield J.F."/>
        </authorList>
    </citation>
    <scope>NUCLEOTIDE SEQUENCE [LARGE SCALE GENOMIC DNA]</scope>
</reference>
<dbReference type="GO" id="GO:0051991">
    <property type="term" value="F:UDP-N-acetyl-D-glucosamine:N-acetylmuramoyl-L-alanyl-D-glutamyl-meso-2,6-diaminopimelyl-D-alanyl-D-alanine-diphosphoundecaprenol 4-beta-N-acetylglucosaminlytransferase activity"/>
    <property type="evidence" value="ECO:0007669"/>
    <property type="project" value="RHEA"/>
</dbReference>
<keyword evidence="1 10" id="KW-1003">Cell membrane</keyword>
<evidence type="ECO:0000256" key="10">
    <source>
        <dbReference type="HAMAP-Rule" id="MF_00033"/>
    </source>
</evidence>
<comment type="subcellular location">
    <subcellularLocation>
        <location evidence="10">Cell membrane</location>
        <topology evidence="10">Peripheral membrane protein</topology>
        <orientation evidence="10">Cytoplasmic side</orientation>
    </subcellularLocation>
</comment>
<feature type="binding site" evidence="10">
    <location>
        <position position="199"/>
    </location>
    <ligand>
        <name>UDP-N-acetyl-alpha-D-glucosamine</name>
        <dbReference type="ChEBI" id="CHEBI:57705"/>
    </ligand>
</feature>
<keyword evidence="5 10" id="KW-0133">Cell shape</keyword>
<proteinExistence type="inferred from homology"/>
<evidence type="ECO:0000256" key="7">
    <source>
        <dbReference type="ARBA" id="ARBA00023136"/>
    </source>
</evidence>
<dbReference type="EC" id="2.4.1.227" evidence="10"/>
<dbReference type="SUPFAM" id="SSF53756">
    <property type="entry name" value="UDP-Glycosyltransferase/glycogen phosphorylase"/>
    <property type="match status" value="1"/>
</dbReference>
<dbReference type="Gene3D" id="3.40.50.2000">
    <property type="entry name" value="Glycogen Phosphorylase B"/>
    <property type="match status" value="2"/>
</dbReference>
<evidence type="ECO:0000256" key="3">
    <source>
        <dbReference type="ARBA" id="ARBA00022676"/>
    </source>
</evidence>
<comment type="caution">
    <text evidence="13">The sequence shown here is derived from an EMBL/GenBank/DDBJ whole genome shotgun (WGS) entry which is preliminary data.</text>
</comment>
<protein>
    <recommendedName>
        <fullName evidence="10">UDP-N-acetylglucosamine--N-acetylmuramyl-(pentapeptide) pyrophosphoryl-undecaprenol N-acetylglucosamine transferase</fullName>
        <ecNumber evidence="10">2.4.1.227</ecNumber>
    </recommendedName>
    <alternativeName>
        <fullName evidence="10">Undecaprenyl-PP-MurNAc-pentapeptide-UDPGlcNAc GlcNAc transferase</fullName>
    </alternativeName>
</protein>
<dbReference type="EMBL" id="PFCO01000001">
    <property type="protein sequence ID" value="PIR69830.1"/>
    <property type="molecule type" value="Genomic_DNA"/>
</dbReference>
<accession>A0A2H0TE67</accession>
<dbReference type="GO" id="GO:0005975">
    <property type="term" value="P:carbohydrate metabolic process"/>
    <property type="evidence" value="ECO:0007669"/>
    <property type="project" value="InterPro"/>
</dbReference>
<keyword evidence="6 10" id="KW-0573">Peptidoglycan synthesis</keyword>
<dbReference type="GO" id="GO:0005886">
    <property type="term" value="C:plasma membrane"/>
    <property type="evidence" value="ECO:0007669"/>
    <property type="project" value="UniProtKB-SubCell"/>
</dbReference>
<evidence type="ECO:0000256" key="4">
    <source>
        <dbReference type="ARBA" id="ARBA00022679"/>
    </source>
</evidence>
<comment type="function">
    <text evidence="10">Cell wall formation. Catalyzes the transfer of a GlcNAc subunit on undecaprenyl-pyrophosphoryl-MurNAc-pentapeptide (lipid intermediate I) to form undecaprenyl-pyrophosphoryl-MurNAc-(pentapeptide)GlcNAc (lipid intermediate II).</text>
</comment>
<feature type="domain" description="Glycosyltransferase family 28 N-terminal" evidence="11">
    <location>
        <begin position="3"/>
        <end position="147"/>
    </location>
</feature>
<keyword evidence="8 10" id="KW-0131">Cell cycle</keyword>
<evidence type="ECO:0000256" key="2">
    <source>
        <dbReference type="ARBA" id="ARBA00022618"/>
    </source>
</evidence>
<dbReference type="GO" id="GO:0009252">
    <property type="term" value="P:peptidoglycan biosynthetic process"/>
    <property type="evidence" value="ECO:0007669"/>
    <property type="project" value="UniProtKB-UniRule"/>
</dbReference>
<feature type="domain" description="Glycosyl transferase family 28 C-terminal" evidence="12">
    <location>
        <begin position="192"/>
        <end position="363"/>
    </location>
</feature>
<gene>
    <name evidence="10" type="primary">murG</name>
    <name evidence="13" type="ORF">COU47_00110</name>
</gene>
<evidence type="ECO:0000259" key="11">
    <source>
        <dbReference type="Pfam" id="PF03033"/>
    </source>
</evidence>
<keyword evidence="7 10" id="KW-0472">Membrane</keyword>
<dbReference type="PANTHER" id="PTHR21015">
    <property type="entry name" value="UDP-N-ACETYLGLUCOSAMINE--N-ACETYLMURAMYL-(PENTAPEPTIDE) PYROPHOSPHORYL-UNDECAPRENOL N-ACETYLGLUCOSAMINE TRANSFERASE 1"/>
    <property type="match status" value="1"/>
</dbReference>
<dbReference type="InterPro" id="IPR006009">
    <property type="entry name" value="GlcNAc_MurG"/>
</dbReference>
<dbReference type="GO" id="GO:0071555">
    <property type="term" value="P:cell wall organization"/>
    <property type="evidence" value="ECO:0007669"/>
    <property type="project" value="UniProtKB-KW"/>
</dbReference>
<keyword evidence="4 10" id="KW-0808">Transferase</keyword>